<feature type="compositionally biased region" description="Polar residues" evidence="1">
    <location>
        <begin position="42"/>
        <end position="52"/>
    </location>
</feature>
<comment type="caution">
    <text evidence="2">The sequence shown here is derived from an EMBL/GenBank/DDBJ whole genome shotgun (WGS) entry which is preliminary data.</text>
</comment>
<feature type="region of interest" description="Disordered" evidence="1">
    <location>
        <begin position="29"/>
        <end position="52"/>
    </location>
</feature>
<reference evidence="2 3" key="1">
    <citation type="submission" date="2024-01" db="EMBL/GenBank/DDBJ databases">
        <title>A draft genome for the cacao thread blight pathogen Marasmiellus scandens.</title>
        <authorList>
            <person name="Baruah I.K."/>
            <person name="Leung J."/>
            <person name="Bukari Y."/>
            <person name="Amoako-Attah I."/>
            <person name="Meinhardt L.W."/>
            <person name="Bailey B.A."/>
            <person name="Cohen S.P."/>
        </authorList>
    </citation>
    <scope>NUCLEOTIDE SEQUENCE [LARGE SCALE GENOMIC DNA]</scope>
    <source>
        <strain evidence="2 3">GH-19</strain>
    </source>
</reference>
<accession>A0ABR1J1Z4</accession>
<protein>
    <submittedName>
        <fullName evidence="2">Uncharacterized protein</fullName>
    </submittedName>
</protein>
<evidence type="ECO:0000256" key="1">
    <source>
        <dbReference type="SAM" id="MobiDB-lite"/>
    </source>
</evidence>
<evidence type="ECO:0000313" key="2">
    <source>
        <dbReference type="EMBL" id="KAK7444815.1"/>
    </source>
</evidence>
<name>A0ABR1J1Z4_9AGAR</name>
<evidence type="ECO:0000313" key="3">
    <source>
        <dbReference type="Proteomes" id="UP001498398"/>
    </source>
</evidence>
<proteinExistence type="predicted"/>
<keyword evidence="3" id="KW-1185">Reference proteome</keyword>
<dbReference type="Proteomes" id="UP001498398">
    <property type="component" value="Unassembled WGS sequence"/>
</dbReference>
<feature type="region of interest" description="Disordered" evidence="1">
    <location>
        <begin position="185"/>
        <end position="206"/>
    </location>
</feature>
<sequence length="206" mass="23577">MTDFDYTIEQHSTPVLHRKFGSRVTPQVEPFPGEASQEHTDNSQILQSSPSHATLPLSDVSLEVSWTADNQTLPEVAARNPDDIEMIPRPSELTNRCMPDWSRELLGEIKARLRTLVEELLDKGKPLDTQDQDTLKLIRKQLADEFPVLTTCEDLWPVDVMLRRRLEETTTSARTTHYYKYELMQRSQGKKGNRKGVEKTSNANTL</sequence>
<gene>
    <name evidence="2" type="ORF">VKT23_015132</name>
</gene>
<dbReference type="EMBL" id="JBANRG010000049">
    <property type="protein sequence ID" value="KAK7444815.1"/>
    <property type="molecule type" value="Genomic_DNA"/>
</dbReference>
<organism evidence="2 3">
    <name type="scientific">Marasmiellus scandens</name>
    <dbReference type="NCBI Taxonomy" id="2682957"/>
    <lineage>
        <taxon>Eukaryota</taxon>
        <taxon>Fungi</taxon>
        <taxon>Dikarya</taxon>
        <taxon>Basidiomycota</taxon>
        <taxon>Agaricomycotina</taxon>
        <taxon>Agaricomycetes</taxon>
        <taxon>Agaricomycetidae</taxon>
        <taxon>Agaricales</taxon>
        <taxon>Marasmiineae</taxon>
        <taxon>Omphalotaceae</taxon>
        <taxon>Marasmiellus</taxon>
    </lineage>
</organism>